<dbReference type="EMBL" id="JAUESC010000380">
    <property type="protein sequence ID" value="KAK0592012.1"/>
    <property type="molecule type" value="Genomic_DNA"/>
</dbReference>
<dbReference type="Pfam" id="PF20160">
    <property type="entry name" value="C-JID"/>
    <property type="match status" value="1"/>
</dbReference>
<dbReference type="Gene3D" id="3.80.10.10">
    <property type="entry name" value="Ribonuclease Inhibitor"/>
    <property type="match status" value="2"/>
</dbReference>
<dbReference type="Pfam" id="PF23598">
    <property type="entry name" value="LRR_14"/>
    <property type="match status" value="1"/>
</dbReference>
<evidence type="ECO:0000313" key="6">
    <source>
        <dbReference type="EMBL" id="KAK0592012.1"/>
    </source>
</evidence>
<keyword evidence="2" id="KW-0677">Repeat</keyword>
<accession>A0AA39SDB5</accession>
<dbReference type="AlphaFoldDB" id="A0AA39SDB5"/>
<feature type="domain" description="C-JID" evidence="4">
    <location>
        <begin position="454"/>
        <end position="623"/>
    </location>
</feature>
<evidence type="ECO:0000256" key="1">
    <source>
        <dbReference type="ARBA" id="ARBA00022614"/>
    </source>
</evidence>
<dbReference type="InterPro" id="IPR001611">
    <property type="entry name" value="Leu-rich_rpt"/>
</dbReference>
<evidence type="ECO:0000313" key="7">
    <source>
        <dbReference type="Proteomes" id="UP001168877"/>
    </source>
</evidence>
<evidence type="ECO:0000259" key="5">
    <source>
        <dbReference type="Pfam" id="PF23598"/>
    </source>
</evidence>
<dbReference type="InterPro" id="IPR044974">
    <property type="entry name" value="Disease_R_plants"/>
</dbReference>
<feature type="region of interest" description="Disordered" evidence="3">
    <location>
        <begin position="719"/>
        <end position="750"/>
    </location>
</feature>
<sequence length="767" mass="86078">MADSKVVVGDLGLICVRERDLMKYELMKYDELVVVGDYEVSCNDLDYDGTRNVEGIVVHIPKKGTSTCLNAKSFIGMKNLMLLKISNVNLSEDLEYLPNKLRYLEWHGCPLKNLPPNFQAQKLVELNLCYSQINYLWMGRKAFKELKTIKLSHSCNLIETPDFTEVPNLEMLDLEGCRILCKLHESVGSLRLLTVLNLKNCENLESFPSNIVDGLEALKILNLQGCSKLEKLPENLGELENLEELDAGRTAITQVPPSIVRLTNLKMLSFRGHRVKHNRRGTLVAAIAEFSSLVWPRRNRNLMELPLPSLAGLFNLTKLDLSDCNLTDGALPNDLGSLCSLTVLNLSNNYFVSLPESINQLSKLKKLCVQNCQNLKSLPELPSKLSFVLAEDCPLLEDLSSMLRGGTSPNLSLHLYNCFKLLENHGQQNNLAVMLLKQYLQQPVNCTSLFDIPLPGSEIPEWFSCRSDGDEVAIGLPDNWLNDEFMGIAMCGVFAPNPDVDSDDGEDSDGDMTVFRMSLISNDYEFGFIIPEGFRSVKSDILWLTYVSRLRFEHDYSIKLPCDDTSSDDDSSDYIASEIAPGITTVSGSTCIHAKLKRRSNTVYPKSNVIKCGIRLVYKQDLEDFQELPTAKGSTFHQNHKCVGQIGRPIPSKLTCGRSFTNPLQESDRDQFYHLIELGKVHVDHLPELDRDYLDMLFADRKESVLFRSNKHEIIFLDDSDSDTGIDSDPDSDPESDSDSDSEAINIARVTRIDSDSDSEAINIDSD</sequence>
<feature type="compositionally biased region" description="Acidic residues" evidence="3">
    <location>
        <begin position="719"/>
        <end position="742"/>
    </location>
</feature>
<dbReference type="InterPro" id="IPR045344">
    <property type="entry name" value="C-JID"/>
</dbReference>
<reference evidence="6" key="1">
    <citation type="journal article" date="2022" name="Plant J.">
        <title>Strategies of tolerance reflected in two North American maple genomes.</title>
        <authorList>
            <person name="McEvoy S.L."/>
            <person name="Sezen U.U."/>
            <person name="Trouern-Trend A."/>
            <person name="McMahon S.M."/>
            <person name="Schaberg P.G."/>
            <person name="Yang J."/>
            <person name="Wegrzyn J.L."/>
            <person name="Swenson N.G."/>
        </authorList>
    </citation>
    <scope>NUCLEOTIDE SEQUENCE</scope>
    <source>
        <strain evidence="6">NS2018</strain>
    </source>
</reference>
<dbReference type="Pfam" id="PF00560">
    <property type="entry name" value="LRR_1"/>
    <property type="match status" value="2"/>
</dbReference>
<dbReference type="SUPFAM" id="SSF52058">
    <property type="entry name" value="L domain-like"/>
    <property type="match status" value="1"/>
</dbReference>
<comment type="caution">
    <text evidence="6">The sequence shown here is derived from an EMBL/GenBank/DDBJ whole genome shotgun (WGS) entry which is preliminary data.</text>
</comment>
<proteinExistence type="predicted"/>
<evidence type="ECO:0000256" key="3">
    <source>
        <dbReference type="SAM" id="MobiDB-lite"/>
    </source>
</evidence>
<protein>
    <submittedName>
        <fullName evidence="6">Uncharacterized protein</fullName>
    </submittedName>
</protein>
<dbReference type="GO" id="GO:0006952">
    <property type="term" value="P:defense response"/>
    <property type="evidence" value="ECO:0007669"/>
    <property type="project" value="InterPro"/>
</dbReference>
<organism evidence="6 7">
    <name type="scientific">Acer saccharum</name>
    <name type="common">Sugar maple</name>
    <dbReference type="NCBI Taxonomy" id="4024"/>
    <lineage>
        <taxon>Eukaryota</taxon>
        <taxon>Viridiplantae</taxon>
        <taxon>Streptophyta</taxon>
        <taxon>Embryophyta</taxon>
        <taxon>Tracheophyta</taxon>
        <taxon>Spermatophyta</taxon>
        <taxon>Magnoliopsida</taxon>
        <taxon>eudicotyledons</taxon>
        <taxon>Gunneridae</taxon>
        <taxon>Pentapetalae</taxon>
        <taxon>rosids</taxon>
        <taxon>malvids</taxon>
        <taxon>Sapindales</taxon>
        <taxon>Sapindaceae</taxon>
        <taxon>Hippocastanoideae</taxon>
        <taxon>Acereae</taxon>
        <taxon>Acer</taxon>
    </lineage>
</organism>
<gene>
    <name evidence="6" type="ORF">LWI29_011871</name>
</gene>
<keyword evidence="1" id="KW-0433">Leucine-rich repeat</keyword>
<dbReference type="PANTHER" id="PTHR11017:SF573">
    <property type="entry name" value="ADP-RIBOSYL CYCLASE_CYCLIC ADP-RIBOSE HYDROLASE"/>
    <property type="match status" value="1"/>
</dbReference>
<feature type="domain" description="Disease resistance R13L4/SHOC-2-like LRR" evidence="5">
    <location>
        <begin position="185"/>
        <end position="274"/>
    </location>
</feature>
<dbReference type="InterPro" id="IPR055414">
    <property type="entry name" value="LRR_R13L4/SHOC2-like"/>
</dbReference>
<dbReference type="InterPro" id="IPR032675">
    <property type="entry name" value="LRR_dom_sf"/>
</dbReference>
<dbReference type="PROSITE" id="PS51450">
    <property type="entry name" value="LRR"/>
    <property type="match status" value="1"/>
</dbReference>
<evidence type="ECO:0000259" key="4">
    <source>
        <dbReference type="Pfam" id="PF20160"/>
    </source>
</evidence>
<dbReference type="InterPro" id="IPR003591">
    <property type="entry name" value="Leu-rich_rpt_typical-subtyp"/>
</dbReference>
<dbReference type="SMART" id="SM00369">
    <property type="entry name" value="LRR_TYP"/>
    <property type="match status" value="3"/>
</dbReference>
<keyword evidence="7" id="KW-1185">Reference proteome</keyword>
<dbReference type="PANTHER" id="PTHR11017">
    <property type="entry name" value="LEUCINE-RICH REPEAT-CONTAINING PROTEIN"/>
    <property type="match status" value="1"/>
</dbReference>
<reference evidence="6" key="2">
    <citation type="submission" date="2023-06" db="EMBL/GenBank/DDBJ databases">
        <authorList>
            <person name="Swenson N.G."/>
            <person name="Wegrzyn J.L."/>
            <person name="Mcevoy S.L."/>
        </authorList>
    </citation>
    <scope>NUCLEOTIDE SEQUENCE</scope>
    <source>
        <strain evidence="6">NS2018</strain>
        <tissue evidence="6">Leaf</tissue>
    </source>
</reference>
<evidence type="ECO:0000256" key="2">
    <source>
        <dbReference type="ARBA" id="ARBA00022737"/>
    </source>
</evidence>
<dbReference type="Proteomes" id="UP001168877">
    <property type="component" value="Unassembled WGS sequence"/>
</dbReference>
<name>A0AA39SDB5_ACESA</name>
<dbReference type="SMART" id="SM00364">
    <property type="entry name" value="LRR_BAC"/>
    <property type="match status" value="3"/>
</dbReference>